<organism evidence="1 2">
    <name type="scientific">Hibiscus sabdariffa</name>
    <name type="common">roselle</name>
    <dbReference type="NCBI Taxonomy" id="183260"/>
    <lineage>
        <taxon>Eukaryota</taxon>
        <taxon>Viridiplantae</taxon>
        <taxon>Streptophyta</taxon>
        <taxon>Embryophyta</taxon>
        <taxon>Tracheophyta</taxon>
        <taxon>Spermatophyta</taxon>
        <taxon>Magnoliopsida</taxon>
        <taxon>eudicotyledons</taxon>
        <taxon>Gunneridae</taxon>
        <taxon>Pentapetalae</taxon>
        <taxon>rosids</taxon>
        <taxon>malvids</taxon>
        <taxon>Malvales</taxon>
        <taxon>Malvaceae</taxon>
        <taxon>Malvoideae</taxon>
        <taxon>Hibiscus</taxon>
    </lineage>
</organism>
<protein>
    <submittedName>
        <fullName evidence="1">Uncharacterized protein</fullName>
    </submittedName>
</protein>
<comment type="caution">
    <text evidence="1">The sequence shown here is derived from an EMBL/GenBank/DDBJ whole genome shotgun (WGS) entry which is preliminary data.</text>
</comment>
<evidence type="ECO:0000313" key="2">
    <source>
        <dbReference type="Proteomes" id="UP001396334"/>
    </source>
</evidence>
<keyword evidence="2" id="KW-1185">Reference proteome</keyword>
<name>A0ABR2R2I7_9ROSI</name>
<sequence>MSNMLGCKPLECMDIGESKPHVYIISIFLVVPSVLLSPPPLSLLTGQTKTDWEDQSACPGYSTHNSNHKKRSITHLHPHPATPPSQGILNMFALLKHLYLDVTLNIQRACDHLKNQNHDM</sequence>
<accession>A0ABR2R2I7</accession>
<reference evidence="1 2" key="1">
    <citation type="journal article" date="2024" name="G3 (Bethesda)">
        <title>Genome assembly of Hibiscus sabdariffa L. provides insights into metabolisms of medicinal natural products.</title>
        <authorList>
            <person name="Kim T."/>
        </authorList>
    </citation>
    <scope>NUCLEOTIDE SEQUENCE [LARGE SCALE GENOMIC DNA]</scope>
    <source>
        <strain evidence="1">TK-2024</strain>
        <tissue evidence="1">Old leaves</tissue>
    </source>
</reference>
<proteinExistence type="predicted"/>
<dbReference type="EMBL" id="JBBPBN010000028">
    <property type="protein sequence ID" value="KAK9007058.1"/>
    <property type="molecule type" value="Genomic_DNA"/>
</dbReference>
<dbReference type="Proteomes" id="UP001396334">
    <property type="component" value="Unassembled WGS sequence"/>
</dbReference>
<gene>
    <name evidence="1" type="ORF">V6N11_019386</name>
</gene>
<evidence type="ECO:0000313" key="1">
    <source>
        <dbReference type="EMBL" id="KAK9007058.1"/>
    </source>
</evidence>